<organism evidence="1 2">
    <name type="scientific">Hypoxylon rubiginosum</name>
    <dbReference type="NCBI Taxonomy" id="110542"/>
    <lineage>
        <taxon>Eukaryota</taxon>
        <taxon>Fungi</taxon>
        <taxon>Dikarya</taxon>
        <taxon>Ascomycota</taxon>
        <taxon>Pezizomycotina</taxon>
        <taxon>Sordariomycetes</taxon>
        <taxon>Xylariomycetidae</taxon>
        <taxon>Xylariales</taxon>
        <taxon>Hypoxylaceae</taxon>
        <taxon>Hypoxylon</taxon>
    </lineage>
</organism>
<protein>
    <submittedName>
        <fullName evidence="1">Uncharacterized protein</fullName>
    </submittedName>
</protein>
<proteinExistence type="predicted"/>
<sequence length="216" mass="24012">MLIFQLTMNDKAAIDESRGRFVFLDNARYDLPEVNISILGTTLFSFPPVSDAEKINEFYRSHSIESPWSYYQHLAAFRRSVGFLQQAVKEISDEDPHRGIVIFTHHCPTQDTNALTMQPAALTPVPDHINRFSTDMSQFAFWANPQILMYAFGATGYNCGYTTNYGTDVYSNQRGTGSPEGPHNCHGFNPASAISLIGPVSGTVECSVCNEDLGRV</sequence>
<keyword evidence="2" id="KW-1185">Reference proteome</keyword>
<dbReference type="Proteomes" id="UP001497680">
    <property type="component" value="Unassembled WGS sequence"/>
</dbReference>
<accession>A0ACC0D5X0</accession>
<evidence type="ECO:0000313" key="1">
    <source>
        <dbReference type="EMBL" id="KAI6087989.1"/>
    </source>
</evidence>
<name>A0ACC0D5X0_9PEZI</name>
<gene>
    <name evidence="1" type="ORF">F4821DRAFT_234989</name>
</gene>
<evidence type="ECO:0000313" key="2">
    <source>
        <dbReference type="Proteomes" id="UP001497680"/>
    </source>
</evidence>
<comment type="caution">
    <text evidence="1">The sequence shown here is derived from an EMBL/GenBank/DDBJ whole genome shotgun (WGS) entry which is preliminary data.</text>
</comment>
<dbReference type="EMBL" id="MU394304">
    <property type="protein sequence ID" value="KAI6087989.1"/>
    <property type="molecule type" value="Genomic_DNA"/>
</dbReference>
<reference evidence="1 2" key="1">
    <citation type="journal article" date="2022" name="New Phytol.">
        <title>Ecological generalism drives hyperdiversity of secondary metabolite gene clusters in xylarialean endophytes.</title>
        <authorList>
            <person name="Franco M.E.E."/>
            <person name="Wisecaver J.H."/>
            <person name="Arnold A.E."/>
            <person name="Ju Y.M."/>
            <person name="Slot J.C."/>
            <person name="Ahrendt S."/>
            <person name="Moore L.P."/>
            <person name="Eastman K.E."/>
            <person name="Scott K."/>
            <person name="Konkel Z."/>
            <person name="Mondo S.J."/>
            <person name="Kuo A."/>
            <person name="Hayes R.D."/>
            <person name="Haridas S."/>
            <person name="Andreopoulos B."/>
            <person name="Riley R."/>
            <person name="LaButti K."/>
            <person name="Pangilinan J."/>
            <person name="Lipzen A."/>
            <person name="Amirebrahimi M."/>
            <person name="Yan J."/>
            <person name="Adam C."/>
            <person name="Keymanesh K."/>
            <person name="Ng V."/>
            <person name="Louie K."/>
            <person name="Northen T."/>
            <person name="Drula E."/>
            <person name="Henrissat B."/>
            <person name="Hsieh H.M."/>
            <person name="Youens-Clark K."/>
            <person name="Lutzoni F."/>
            <person name="Miadlikowska J."/>
            <person name="Eastwood D.C."/>
            <person name="Hamelin R.C."/>
            <person name="Grigoriev I.V."/>
            <person name="U'Ren J.M."/>
        </authorList>
    </citation>
    <scope>NUCLEOTIDE SEQUENCE [LARGE SCALE GENOMIC DNA]</scope>
    <source>
        <strain evidence="1 2">ER1909</strain>
    </source>
</reference>